<dbReference type="CDD" id="cd06550">
    <property type="entry name" value="TM_ABC_iron-siderophores_like"/>
    <property type="match status" value="1"/>
</dbReference>
<keyword evidence="6 8" id="KW-1133">Transmembrane helix</keyword>
<reference evidence="10" key="1">
    <citation type="submission" date="2019-03" db="EMBL/GenBank/DDBJ databases">
        <authorList>
            <person name="Danneels B."/>
        </authorList>
    </citation>
    <scope>NUCLEOTIDE SEQUENCE</scope>
</reference>
<dbReference type="SUPFAM" id="SSF81345">
    <property type="entry name" value="ABC transporter involved in vitamin B12 uptake, BtuC"/>
    <property type="match status" value="1"/>
</dbReference>
<dbReference type="GO" id="GO:0005886">
    <property type="term" value="C:plasma membrane"/>
    <property type="evidence" value="ECO:0007669"/>
    <property type="project" value="UniProtKB-SubCell"/>
</dbReference>
<dbReference type="AlphaFoldDB" id="A0A484UDL7"/>
<feature type="transmembrane region" description="Helical" evidence="8">
    <location>
        <begin position="63"/>
        <end position="81"/>
    </location>
</feature>
<dbReference type="EMBL" id="CAADIM010000029">
    <property type="protein sequence ID" value="VFR87998.1"/>
    <property type="molecule type" value="Genomic_DNA"/>
</dbReference>
<evidence type="ECO:0000256" key="5">
    <source>
        <dbReference type="ARBA" id="ARBA00022692"/>
    </source>
</evidence>
<gene>
    <name evidence="9" type="ORF">AMP9_3939</name>
    <name evidence="11" type="ORF">ISE1_3695</name>
    <name evidence="10" type="ORF">ISE2_3676</name>
</gene>
<comment type="subcellular location">
    <subcellularLocation>
        <location evidence="1">Cell membrane</location>
        <topology evidence="1">Multi-pass membrane protein</topology>
    </subcellularLocation>
</comment>
<feature type="transmembrane region" description="Helical" evidence="8">
    <location>
        <begin position="249"/>
        <end position="271"/>
    </location>
</feature>
<feature type="transmembrane region" description="Helical" evidence="8">
    <location>
        <begin position="32"/>
        <end position="51"/>
    </location>
</feature>
<comment type="similarity">
    <text evidence="2">Belongs to the binding-protein-dependent transport system permease family. FecCD subfamily.</text>
</comment>
<evidence type="ECO:0000256" key="8">
    <source>
        <dbReference type="SAM" id="Phobius"/>
    </source>
</evidence>
<feature type="transmembrane region" description="Helical" evidence="8">
    <location>
        <begin position="118"/>
        <end position="140"/>
    </location>
</feature>
<keyword evidence="5 8" id="KW-0812">Transmembrane</keyword>
<dbReference type="PANTHER" id="PTHR30472:SF1">
    <property type="entry name" value="FE(3+) DICITRATE TRANSPORT SYSTEM PERMEASE PROTEIN FECC-RELATED"/>
    <property type="match status" value="1"/>
</dbReference>
<dbReference type="Pfam" id="PF01032">
    <property type="entry name" value="FecCD"/>
    <property type="match status" value="1"/>
</dbReference>
<evidence type="ECO:0000313" key="10">
    <source>
        <dbReference type="EMBL" id="VFR84807.1"/>
    </source>
</evidence>
<keyword evidence="3" id="KW-0813">Transport</keyword>
<dbReference type="Gene3D" id="1.10.3470.10">
    <property type="entry name" value="ABC transporter involved in vitamin B12 uptake, BtuC"/>
    <property type="match status" value="1"/>
</dbReference>
<feature type="transmembrane region" description="Helical" evidence="8">
    <location>
        <begin position="205"/>
        <end position="229"/>
    </location>
</feature>
<dbReference type="PANTHER" id="PTHR30472">
    <property type="entry name" value="FERRIC ENTEROBACTIN TRANSPORT SYSTEM PERMEASE PROTEIN"/>
    <property type="match status" value="1"/>
</dbReference>
<sequence length="303" mass="30870">MIAPTQALKALLAFDLADSEHLLVQQLRVPRTVLAALVGAALGVAGTLMQALTRNPLADPGLLGVNAGAAVAIVAAIAFLGVDNVTGYLGFGLAGASVAGGAVYLLGGVRQGFDPVRVVLAGAAVTALLLALTQIITLNSDEAVFDQFRHWAVGSLQGRGPGVLLPVTVLITSGLVLALLLAGALDAVALGEDLGRALGVRPNVVWLLSALAIVLLAGTATAAVGPITFIGLSAPHMARAIAGLDHRWVIAYSAMLGALMVLAADVLGRVILPPDEIAVGIMVALLGGWFFVVLVRQHRIVRL</sequence>
<dbReference type="EMBL" id="CAADIN010000010">
    <property type="protein sequence ID" value="VFR84807.1"/>
    <property type="molecule type" value="Genomic_DNA"/>
</dbReference>
<protein>
    <submittedName>
        <fullName evidence="10">ABC-type Fe3+-siderophore transport system, permease component</fullName>
    </submittedName>
</protein>
<evidence type="ECO:0000256" key="3">
    <source>
        <dbReference type="ARBA" id="ARBA00022448"/>
    </source>
</evidence>
<keyword evidence="4" id="KW-1003">Cell membrane</keyword>
<dbReference type="InterPro" id="IPR000522">
    <property type="entry name" value="ABC_transptr_permease_BtuC"/>
</dbReference>
<feature type="transmembrane region" description="Helical" evidence="8">
    <location>
        <begin position="277"/>
        <end position="295"/>
    </location>
</feature>
<keyword evidence="7 8" id="KW-0472">Membrane</keyword>
<evidence type="ECO:0000256" key="1">
    <source>
        <dbReference type="ARBA" id="ARBA00004651"/>
    </source>
</evidence>
<proteinExistence type="inferred from homology"/>
<name>A0A484UDL7_9ZZZZ</name>
<evidence type="ECO:0000256" key="7">
    <source>
        <dbReference type="ARBA" id="ARBA00023136"/>
    </source>
</evidence>
<dbReference type="InterPro" id="IPR037294">
    <property type="entry name" value="ABC_BtuC-like"/>
</dbReference>
<organism evidence="10">
    <name type="scientific">plant metagenome</name>
    <dbReference type="NCBI Taxonomy" id="1297885"/>
    <lineage>
        <taxon>unclassified sequences</taxon>
        <taxon>metagenomes</taxon>
        <taxon>organismal metagenomes</taxon>
    </lineage>
</organism>
<accession>A0A484UDL7</accession>
<evidence type="ECO:0000313" key="9">
    <source>
        <dbReference type="EMBL" id="VFR21296.1"/>
    </source>
</evidence>
<evidence type="ECO:0000256" key="6">
    <source>
        <dbReference type="ARBA" id="ARBA00022989"/>
    </source>
</evidence>
<dbReference type="GO" id="GO:0033214">
    <property type="term" value="P:siderophore-iron import into cell"/>
    <property type="evidence" value="ECO:0007669"/>
    <property type="project" value="TreeGrafter"/>
</dbReference>
<evidence type="ECO:0000256" key="2">
    <source>
        <dbReference type="ARBA" id="ARBA00007935"/>
    </source>
</evidence>
<feature type="transmembrane region" description="Helical" evidence="8">
    <location>
        <begin position="88"/>
        <end position="106"/>
    </location>
</feature>
<evidence type="ECO:0000256" key="4">
    <source>
        <dbReference type="ARBA" id="ARBA00022475"/>
    </source>
</evidence>
<evidence type="ECO:0000313" key="11">
    <source>
        <dbReference type="EMBL" id="VFR87998.1"/>
    </source>
</evidence>
<dbReference type="EMBL" id="CAADHY010000015">
    <property type="protein sequence ID" value="VFR21296.1"/>
    <property type="molecule type" value="Genomic_DNA"/>
</dbReference>
<dbReference type="GO" id="GO:0022857">
    <property type="term" value="F:transmembrane transporter activity"/>
    <property type="evidence" value="ECO:0007669"/>
    <property type="project" value="InterPro"/>
</dbReference>
<feature type="transmembrane region" description="Helical" evidence="8">
    <location>
        <begin position="161"/>
        <end position="185"/>
    </location>
</feature>